<organism evidence="1 2">
    <name type="scientific">Halomonas colorata</name>
    <dbReference type="NCBI Taxonomy" id="2742615"/>
    <lineage>
        <taxon>Bacteria</taxon>
        <taxon>Pseudomonadati</taxon>
        <taxon>Pseudomonadota</taxon>
        <taxon>Gammaproteobacteria</taxon>
        <taxon>Oceanospirillales</taxon>
        <taxon>Halomonadaceae</taxon>
        <taxon>Halomonas</taxon>
    </lineage>
</organism>
<keyword evidence="2" id="KW-1185">Reference proteome</keyword>
<protein>
    <recommendedName>
        <fullName evidence="3">TnsE C-terminal domain-containing protein</fullName>
    </recommendedName>
</protein>
<proteinExistence type="predicted"/>
<dbReference type="EMBL" id="RRZB01000052">
    <property type="protein sequence ID" value="MBE0464934.1"/>
    <property type="molecule type" value="Genomic_DNA"/>
</dbReference>
<evidence type="ECO:0000313" key="2">
    <source>
        <dbReference type="Proteomes" id="UP001645038"/>
    </source>
</evidence>
<dbReference type="RefSeq" id="WP_192539383.1">
    <property type="nucleotide sequence ID" value="NZ_RRZB01000052.1"/>
</dbReference>
<comment type="caution">
    <text evidence="1">The sequence shown here is derived from an EMBL/GenBank/DDBJ whole genome shotgun (WGS) entry which is preliminary data.</text>
</comment>
<reference evidence="1 2" key="1">
    <citation type="submission" date="2020-07" db="EMBL/GenBank/DDBJ databases">
        <title>Halophilic bacteria isolated from french cheeses.</title>
        <authorList>
            <person name="Kothe C.I."/>
            <person name="Farah-Kraiem B."/>
            <person name="Renault P."/>
            <person name="Dridi B."/>
        </authorList>
    </citation>
    <scope>NUCLEOTIDE SEQUENCE [LARGE SCALE GENOMIC DNA]</scope>
    <source>
        <strain evidence="1 2">FME20</strain>
    </source>
</reference>
<name>A0ABR9G211_9GAMM</name>
<evidence type="ECO:0008006" key="3">
    <source>
        <dbReference type="Google" id="ProtNLM"/>
    </source>
</evidence>
<sequence length="591" mass="66772">MTVSLKQCRTFSFSDGTLKDEAERLVVWWYGPIAKNTRSESVPKIYVFFRPIDQNDNLGDVIDRPTVLTHVGLLRIGSVWEKGVSNSRIAFDERTFSVSFSPGGWRIVSLDDLRKAGRSLYTSFHDANYLPLDRKQRSYLIEFDLPDGKHLLIPCTEFFTRVYGRSSEIKRVLATYPWEKVKERLYRPLNAPASPGTWPVKFTHRVHKHDAILLAHMLYDPYAEQAARRIYSQIEARFPEDRILFEVTPWFQGSGEISVSGVPIDDGNTFLGLQILGCTQPEGATIHREREKSTTVPASDGDDAHTQFPYHQLQDIPDVIDLTDDEEPDHGSSWLDLPEDEFVILGKPRAVLDKRYTRKNVPDTRGVPVPGDETIFSTGEPYGSGKGVGQASIHAPITLESQGFLRDMWNALLYLKSTYPTAIHSVSWFTFEDGFSTSSDPRLISLEPFGIDDDVETSVANWVYMDTQTKVPRGVLVIKVHVLDQALYLVELQRRPSKPRNGGREKGSKPPSYKGLVFTLDHQGSFEHWLRQVLSNVRHVEGVVQKLVRHCPGFADTFKHPKAKNENVPGEASVLNAFSKVGITRGDLVAY</sequence>
<evidence type="ECO:0000313" key="1">
    <source>
        <dbReference type="EMBL" id="MBE0464934.1"/>
    </source>
</evidence>
<gene>
    <name evidence="1" type="ORF">EI547_15955</name>
</gene>
<dbReference type="Proteomes" id="UP001645038">
    <property type="component" value="Unassembled WGS sequence"/>
</dbReference>
<accession>A0ABR9G211</accession>